<protein>
    <submittedName>
        <fullName evidence="9">CAMK family protein kinase</fullName>
    </submittedName>
</protein>
<feature type="binding site" evidence="6">
    <location>
        <position position="41"/>
    </location>
    <ligand>
        <name>ATP</name>
        <dbReference type="ChEBI" id="CHEBI:30616"/>
    </ligand>
</feature>
<dbReference type="InterPro" id="IPR008271">
    <property type="entry name" value="Ser/Thr_kinase_AS"/>
</dbReference>
<evidence type="ECO:0000256" key="4">
    <source>
        <dbReference type="ARBA" id="ARBA00022777"/>
    </source>
</evidence>
<keyword evidence="4 9" id="KW-0418">Kinase</keyword>
<keyword evidence="3 6" id="KW-0547">Nucleotide-binding</keyword>
<evidence type="ECO:0000259" key="8">
    <source>
        <dbReference type="PROSITE" id="PS50011"/>
    </source>
</evidence>
<evidence type="ECO:0000256" key="7">
    <source>
        <dbReference type="RuleBase" id="RU000304"/>
    </source>
</evidence>
<comment type="caution">
    <text evidence="9">The sequence shown here is derived from an EMBL/GenBank/DDBJ whole genome shotgun (WGS) entry which is preliminary data.</text>
</comment>
<comment type="similarity">
    <text evidence="7">Belongs to the protein kinase superfamily.</text>
</comment>
<evidence type="ECO:0000256" key="1">
    <source>
        <dbReference type="ARBA" id="ARBA00022527"/>
    </source>
</evidence>
<dbReference type="PANTHER" id="PTHR24346:SF82">
    <property type="entry name" value="KP78A-RELATED"/>
    <property type="match status" value="1"/>
</dbReference>
<accession>A0A1J4K3Z7</accession>
<evidence type="ECO:0000256" key="5">
    <source>
        <dbReference type="ARBA" id="ARBA00022840"/>
    </source>
</evidence>
<dbReference type="VEuPathDB" id="TrichDB:TRFO_28049"/>
<keyword evidence="1 7" id="KW-0723">Serine/threonine-protein kinase</keyword>
<gene>
    <name evidence="9" type="ORF">TRFO_28049</name>
</gene>
<name>A0A1J4K3Z7_9EUKA</name>
<proteinExistence type="inferred from homology"/>
<feature type="domain" description="Protein kinase" evidence="8">
    <location>
        <begin position="11"/>
        <end position="264"/>
    </location>
</feature>
<dbReference type="GO" id="GO:0004674">
    <property type="term" value="F:protein serine/threonine kinase activity"/>
    <property type="evidence" value="ECO:0007669"/>
    <property type="project" value="UniProtKB-KW"/>
</dbReference>
<evidence type="ECO:0000313" key="9">
    <source>
        <dbReference type="EMBL" id="OHT04484.1"/>
    </source>
</evidence>
<dbReference type="RefSeq" id="XP_068357620.1">
    <property type="nucleotide sequence ID" value="XM_068505938.1"/>
</dbReference>
<dbReference type="OrthoDB" id="541276at2759"/>
<dbReference type="FunFam" id="1.10.510.10:FF:000956">
    <property type="entry name" value="CAMK family protein kinase"/>
    <property type="match status" value="1"/>
</dbReference>
<dbReference type="AlphaFoldDB" id="A0A1J4K3Z7"/>
<organism evidence="9 10">
    <name type="scientific">Tritrichomonas foetus</name>
    <dbReference type="NCBI Taxonomy" id="1144522"/>
    <lineage>
        <taxon>Eukaryota</taxon>
        <taxon>Metamonada</taxon>
        <taxon>Parabasalia</taxon>
        <taxon>Tritrichomonadida</taxon>
        <taxon>Tritrichomonadidae</taxon>
        <taxon>Tritrichomonas</taxon>
    </lineage>
</organism>
<dbReference type="Pfam" id="PF00069">
    <property type="entry name" value="Pkinase"/>
    <property type="match status" value="1"/>
</dbReference>
<dbReference type="GeneID" id="94840642"/>
<dbReference type="GO" id="GO:0035556">
    <property type="term" value="P:intracellular signal transduction"/>
    <property type="evidence" value="ECO:0007669"/>
    <property type="project" value="TreeGrafter"/>
</dbReference>
<dbReference type="GO" id="GO:0005524">
    <property type="term" value="F:ATP binding"/>
    <property type="evidence" value="ECO:0007669"/>
    <property type="project" value="UniProtKB-UniRule"/>
</dbReference>
<dbReference type="PROSITE" id="PS50011">
    <property type="entry name" value="PROTEIN_KINASE_DOM"/>
    <property type="match status" value="1"/>
</dbReference>
<dbReference type="InterPro" id="IPR000719">
    <property type="entry name" value="Prot_kinase_dom"/>
</dbReference>
<dbReference type="SMART" id="SM00220">
    <property type="entry name" value="S_TKc"/>
    <property type="match status" value="1"/>
</dbReference>
<keyword evidence="10" id="KW-1185">Reference proteome</keyword>
<dbReference type="InterPro" id="IPR011009">
    <property type="entry name" value="Kinase-like_dom_sf"/>
</dbReference>
<dbReference type="EMBL" id="MLAK01000792">
    <property type="protein sequence ID" value="OHT04484.1"/>
    <property type="molecule type" value="Genomic_DNA"/>
</dbReference>
<evidence type="ECO:0000256" key="3">
    <source>
        <dbReference type="ARBA" id="ARBA00022741"/>
    </source>
</evidence>
<dbReference type="PROSITE" id="PS00107">
    <property type="entry name" value="PROTEIN_KINASE_ATP"/>
    <property type="match status" value="1"/>
</dbReference>
<dbReference type="InterPro" id="IPR017441">
    <property type="entry name" value="Protein_kinase_ATP_BS"/>
</dbReference>
<evidence type="ECO:0000313" key="10">
    <source>
        <dbReference type="Proteomes" id="UP000179807"/>
    </source>
</evidence>
<evidence type="ECO:0000256" key="6">
    <source>
        <dbReference type="PROSITE-ProRule" id="PRU10141"/>
    </source>
</evidence>
<reference evidence="9" key="1">
    <citation type="submission" date="2016-10" db="EMBL/GenBank/DDBJ databases">
        <authorList>
            <person name="Benchimol M."/>
            <person name="Almeida L.G."/>
            <person name="Vasconcelos A.T."/>
            <person name="Perreira-Neves A."/>
            <person name="Rosa I.A."/>
            <person name="Tasca T."/>
            <person name="Bogo M.R."/>
            <person name="de Souza W."/>
        </authorList>
    </citation>
    <scope>NUCLEOTIDE SEQUENCE [LARGE SCALE GENOMIC DNA]</scope>
    <source>
        <strain evidence="9">K</strain>
    </source>
</reference>
<dbReference type="Gene3D" id="1.10.510.10">
    <property type="entry name" value="Transferase(Phosphotransferase) domain 1"/>
    <property type="match status" value="1"/>
</dbReference>
<dbReference type="SUPFAM" id="SSF56112">
    <property type="entry name" value="Protein kinase-like (PK-like)"/>
    <property type="match status" value="1"/>
</dbReference>
<evidence type="ECO:0000256" key="2">
    <source>
        <dbReference type="ARBA" id="ARBA00022679"/>
    </source>
</evidence>
<dbReference type="FunFam" id="3.30.200.20:FF:000042">
    <property type="entry name" value="Aurora kinase A"/>
    <property type="match status" value="1"/>
</dbReference>
<sequence length="459" mass="51805">MTTYPASISHYSIGCELGRGAFSVVCRATDLDDKGRVYACKIFPKENIQDPGDQEHFQREINAMSLMRHTNLVSLYDLIIDENNFYMILDYCPGGELFDYIVEHDRLDEDTAAFVFSQIVDAIEYCHSFGIAHRDLKPENIIITEFPYVKVSDFGLCGYINSGELMSSFCGSPCYCSPECLSKIGYDGRKSDIWSLGIILFAMVTGEHPWNILNTNVMLQQILTATFEVPEYVSPDCTDLIRKMIVVEPDDRLTIEEIKNHPFIHKARFINLPAFSQEKNTNDPNSQLDAFLENSNFQNLSNLHNGYHSMNDMEYQNGGLFGQNNAMSSRNMRTSYSSQVRSNPIVNSGSLRQLLSEQKNQNSKDVFKRGIMSPFESLTVGQKTSSGSSSTTNCNIKNELNRNSALTCQPRNSLEKIEVKPRKIYASSLRIKAVSNIPKRQAQSVDMNSRIGSQLPKLV</sequence>
<keyword evidence="5 6" id="KW-0067">ATP-binding</keyword>
<dbReference type="GO" id="GO:0005737">
    <property type="term" value="C:cytoplasm"/>
    <property type="evidence" value="ECO:0007669"/>
    <property type="project" value="TreeGrafter"/>
</dbReference>
<dbReference type="Proteomes" id="UP000179807">
    <property type="component" value="Unassembled WGS sequence"/>
</dbReference>
<dbReference type="CDD" id="cd14003">
    <property type="entry name" value="STKc_AMPK-like"/>
    <property type="match status" value="1"/>
</dbReference>
<dbReference type="PROSITE" id="PS00108">
    <property type="entry name" value="PROTEIN_KINASE_ST"/>
    <property type="match status" value="1"/>
</dbReference>
<dbReference type="PANTHER" id="PTHR24346">
    <property type="entry name" value="MAP/MICROTUBULE AFFINITY-REGULATING KINASE"/>
    <property type="match status" value="1"/>
</dbReference>
<keyword evidence="2" id="KW-0808">Transferase</keyword>